<dbReference type="EC" id="2.4.1.266" evidence="7"/>
<dbReference type="EMBL" id="CADCSY010000110">
    <property type="protein sequence ID" value="CAA9254685.1"/>
    <property type="molecule type" value="Genomic_DNA"/>
</dbReference>
<evidence type="ECO:0000256" key="9">
    <source>
        <dbReference type="ARBA" id="ARBA00048689"/>
    </source>
</evidence>
<dbReference type="InterPro" id="IPR029044">
    <property type="entry name" value="Nucleotide-diphossugar_trans"/>
</dbReference>
<evidence type="ECO:0000256" key="10">
    <source>
        <dbReference type="ARBA" id="ARBA00048997"/>
    </source>
</evidence>
<evidence type="ECO:0000256" key="1">
    <source>
        <dbReference type="ARBA" id="ARBA00001936"/>
    </source>
</evidence>
<dbReference type="InterPro" id="IPR001173">
    <property type="entry name" value="Glyco_trans_2-like"/>
</dbReference>
<accession>A0A6J4IMP8</accession>
<protein>
    <recommendedName>
        <fullName evidence="8">Glucosyl-3-phosphoglycerate synthase</fullName>
        <ecNumber evidence="7">2.4.1.266</ecNumber>
    </recommendedName>
</protein>
<evidence type="ECO:0000313" key="12">
    <source>
        <dbReference type="EMBL" id="CAA9254685.1"/>
    </source>
</evidence>
<gene>
    <name evidence="12" type="ORF">AVDCRST_MAG20-2533</name>
</gene>
<keyword evidence="4 12" id="KW-0328">Glycosyltransferase</keyword>
<evidence type="ECO:0000256" key="8">
    <source>
        <dbReference type="ARBA" id="ARBA00040894"/>
    </source>
</evidence>
<reference evidence="12" key="1">
    <citation type="submission" date="2020-02" db="EMBL/GenBank/DDBJ databases">
        <authorList>
            <person name="Meier V. D."/>
        </authorList>
    </citation>
    <scope>NUCLEOTIDE SEQUENCE</scope>
    <source>
        <strain evidence="12">AVDCRST_MAG20</strain>
    </source>
</reference>
<comment type="catalytic activity">
    <reaction evidence="9">
        <text>(2R)-3-phosphoglycerate + UDP-alpha-D-glucose = (2R)-2-O-(alpha-D-glucopyranosyl)-3-phospho-glycerate + UDP + H(+)</text>
        <dbReference type="Rhea" id="RHEA:31319"/>
        <dbReference type="ChEBI" id="CHEBI:15378"/>
        <dbReference type="ChEBI" id="CHEBI:58223"/>
        <dbReference type="ChEBI" id="CHEBI:58272"/>
        <dbReference type="ChEBI" id="CHEBI:58885"/>
        <dbReference type="ChEBI" id="CHEBI:62600"/>
        <dbReference type="EC" id="2.4.1.266"/>
    </reaction>
    <physiologicalReaction direction="left-to-right" evidence="9">
        <dbReference type="Rhea" id="RHEA:31320"/>
    </physiologicalReaction>
</comment>
<evidence type="ECO:0000256" key="7">
    <source>
        <dbReference type="ARBA" id="ARBA00039022"/>
    </source>
</evidence>
<dbReference type="Gene3D" id="3.90.550.10">
    <property type="entry name" value="Spore Coat Polysaccharide Biosynthesis Protein SpsA, Chain A"/>
    <property type="match status" value="1"/>
</dbReference>
<dbReference type="InterPro" id="IPR050256">
    <property type="entry name" value="Glycosyltransferase_2"/>
</dbReference>
<comment type="catalytic activity">
    <reaction evidence="10">
        <text>an NDP-alpha-D-glucose + (2R)-3-phosphoglycerate = (2R)-2-O-(alpha-D-glucopyranosyl)-3-phospho-glycerate + a ribonucleoside 5'-diphosphate + H(+)</text>
        <dbReference type="Rhea" id="RHEA:47244"/>
        <dbReference type="ChEBI" id="CHEBI:15378"/>
        <dbReference type="ChEBI" id="CHEBI:57930"/>
        <dbReference type="ChEBI" id="CHEBI:58272"/>
        <dbReference type="ChEBI" id="CHEBI:62600"/>
        <dbReference type="ChEBI" id="CHEBI:76533"/>
        <dbReference type="EC" id="2.4.1.266"/>
    </reaction>
    <physiologicalReaction direction="left-to-right" evidence="10">
        <dbReference type="Rhea" id="RHEA:47245"/>
    </physiologicalReaction>
</comment>
<evidence type="ECO:0000256" key="6">
    <source>
        <dbReference type="ARBA" id="ARBA00022842"/>
    </source>
</evidence>
<sequence length="289" mass="29860">MSLRAGWRAADLDLDDLVAAKGAHRTSVCLPARDEATTVGAVVSTIVRELVERRPLVDEVLVVDDRSSDDTVDVAAAAGATVVSAGDVLPGAGPGTGKGEALWKSLAAASGDLVAWCDADIVDFDPGFVVGLLGPLLLQHDLGFVKGTYDRSGGRVTELVARPLIALLLPDLAPFDQPLSGEYAGRREVLEQLPFTQGYGVDLGLLADAVGLLGPGGVAQVDLGVRRHRTRPLADLGPAALAVLHEGLRRAGVEGMAWPASLPRPGGTAELVGDGIRPPLVDVPGYRAG</sequence>
<dbReference type="NCBIfam" id="NF010496">
    <property type="entry name" value="PRK13915.1"/>
    <property type="match status" value="1"/>
</dbReference>
<evidence type="ECO:0000259" key="11">
    <source>
        <dbReference type="Pfam" id="PF00535"/>
    </source>
</evidence>
<organism evidence="12">
    <name type="scientific">uncultured Acidimicrobiales bacterium</name>
    <dbReference type="NCBI Taxonomy" id="310071"/>
    <lineage>
        <taxon>Bacteria</taxon>
        <taxon>Bacillati</taxon>
        <taxon>Actinomycetota</taxon>
        <taxon>Acidimicrobiia</taxon>
        <taxon>Acidimicrobiales</taxon>
        <taxon>environmental samples</taxon>
    </lineage>
</organism>
<comment type="cofactor">
    <cofactor evidence="2">
        <name>Mg(2+)</name>
        <dbReference type="ChEBI" id="CHEBI:18420"/>
    </cofactor>
</comment>
<keyword evidence="5 12" id="KW-0808">Transferase</keyword>
<comment type="similarity">
    <text evidence="3">Belongs to the glycosyltransferase 2 family.</text>
</comment>
<dbReference type="CDD" id="cd00761">
    <property type="entry name" value="Glyco_tranf_GTA_type"/>
    <property type="match status" value="1"/>
</dbReference>
<keyword evidence="6" id="KW-0460">Magnesium</keyword>
<name>A0A6J4IMP8_9ACTN</name>
<dbReference type="AlphaFoldDB" id="A0A6J4IMP8"/>
<dbReference type="PANTHER" id="PTHR48090">
    <property type="entry name" value="UNDECAPRENYL-PHOSPHATE 4-DEOXY-4-FORMAMIDO-L-ARABINOSE TRANSFERASE-RELATED"/>
    <property type="match status" value="1"/>
</dbReference>
<dbReference type="Pfam" id="PF00535">
    <property type="entry name" value="Glycos_transf_2"/>
    <property type="match status" value="1"/>
</dbReference>
<evidence type="ECO:0000256" key="4">
    <source>
        <dbReference type="ARBA" id="ARBA00022676"/>
    </source>
</evidence>
<dbReference type="SUPFAM" id="SSF53448">
    <property type="entry name" value="Nucleotide-diphospho-sugar transferases"/>
    <property type="match status" value="1"/>
</dbReference>
<evidence type="ECO:0000256" key="3">
    <source>
        <dbReference type="ARBA" id="ARBA00006739"/>
    </source>
</evidence>
<comment type="cofactor">
    <cofactor evidence="1">
        <name>Mn(2+)</name>
        <dbReference type="ChEBI" id="CHEBI:29035"/>
    </cofactor>
</comment>
<evidence type="ECO:0000256" key="2">
    <source>
        <dbReference type="ARBA" id="ARBA00001946"/>
    </source>
</evidence>
<evidence type="ECO:0000256" key="5">
    <source>
        <dbReference type="ARBA" id="ARBA00022679"/>
    </source>
</evidence>
<dbReference type="PANTHER" id="PTHR48090:SF10">
    <property type="entry name" value="GLUCOSYL-3-PHOSPHOGLYCERATE SYNTHASE"/>
    <property type="match status" value="1"/>
</dbReference>
<dbReference type="GO" id="GO:0016757">
    <property type="term" value="F:glycosyltransferase activity"/>
    <property type="evidence" value="ECO:0007669"/>
    <property type="project" value="UniProtKB-KW"/>
</dbReference>
<proteinExistence type="inferred from homology"/>
<feature type="domain" description="Glycosyltransferase 2-like" evidence="11">
    <location>
        <begin position="27"/>
        <end position="151"/>
    </location>
</feature>